<name>A0A3Q7EBF9_SOLLC</name>
<proteinExistence type="predicted"/>
<dbReference type="Proteomes" id="UP000004994">
    <property type="component" value="Chromosome 1"/>
</dbReference>
<dbReference type="Gramene" id="Solyc01g011460.2.1">
    <property type="protein sequence ID" value="Solyc01g011460.2.1"/>
    <property type="gene ID" value="Solyc01g011460.2"/>
</dbReference>
<dbReference type="AlphaFoldDB" id="A0A3Q7EBF9"/>
<evidence type="ECO:0008006" key="4">
    <source>
        <dbReference type="Google" id="ProtNLM"/>
    </source>
</evidence>
<dbReference type="EnsemblPlants" id="Solyc01g011460.2.1">
    <property type="protein sequence ID" value="Solyc01g011460.2.1"/>
    <property type="gene ID" value="Solyc01g011460.2"/>
</dbReference>
<feature type="coiled-coil region" evidence="1">
    <location>
        <begin position="497"/>
        <end position="524"/>
    </location>
</feature>
<evidence type="ECO:0000313" key="3">
    <source>
        <dbReference type="Proteomes" id="UP000004994"/>
    </source>
</evidence>
<organism evidence="2">
    <name type="scientific">Solanum lycopersicum</name>
    <name type="common">Tomato</name>
    <name type="synonym">Lycopersicon esculentum</name>
    <dbReference type="NCBI Taxonomy" id="4081"/>
    <lineage>
        <taxon>Eukaryota</taxon>
        <taxon>Viridiplantae</taxon>
        <taxon>Streptophyta</taxon>
        <taxon>Embryophyta</taxon>
        <taxon>Tracheophyta</taxon>
        <taxon>Spermatophyta</taxon>
        <taxon>Magnoliopsida</taxon>
        <taxon>eudicotyledons</taxon>
        <taxon>Gunneridae</taxon>
        <taxon>Pentapetalae</taxon>
        <taxon>asterids</taxon>
        <taxon>lamiids</taxon>
        <taxon>Solanales</taxon>
        <taxon>Solanaceae</taxon>
        <taxon>Solanoideae</taxon>
        <taxon>Solaneae</taxon>
        <taxon>Solanum</taxon>
        <taxon>Solanum subgen. Lycopersicon</taxon>
    </lineage>
</organism>
<reference evidence="2" key="2">
    <citation type="submission" date="2019-01" db="UniProtKB">
        <authorList>
            <consortium name="EnsemblPlants"/>
        </authorList>
    </citation>
    <scope>IDENTIFICATION</scope>
    <source>
        <strain evidence="2">cv. Heinz 1706</strain>
    </source>
</reference>
<protein>
    <recommendedName>
        <fullName evidence="4">Aminotransferase-like plant mobile domain-containing protein</fullName>
    </recommendedName>
</protein>
<reference evidence="2" key="1">
    <citation type="journal article" date="2012" name="Nature">
        <title>The tomato genome sequence provides insights into fleshy fruit evolution.</title>
        <authorList>
            <consortium name="Tomato Genome Consortium"/>
        </authorList>
    </citation>
    <scope>NUCLEOTIDE SEQUENCE [LARGE SCALE GENOMIC DNA]</scope>
    <source>
        <strain evidence="2">cv. Heinz 1706</strain>
    </source>
</reference>
<accession>A0A3Q7EBF9</accession>
<keyword evidence="1" id="KW-0175">Coiled coil</keyword>
<dbReference type="InParanoid" id="A0A3Q7EBF9"/>
<evidence type="ECO:0000256" key="1">
    <source>
        <dbReference type="SAM" id="Coils"/>
    </source>
</evidence>
<evidence type="ECO:0000313" key="2">
    <source>
        <dbReference type="EnsemblPlants" id="Solyc01g011460.2.1"/>
    </source>
</evidence>
<feature type="coiled-coil region" evidence="1">
    <location>
        <begin position="558"/>
        <end position="592"/>
    </location>
</feature>
<sequence>MENQKELHLLAANRILRYLKCIIDFLFYKKGDMADLIAFCNSDYAEDIDDHKEYIGLCIILITLAKNVKDSALVRASNKSNKPTVLNWMVAILYSGSFNLDDINNGRMLVLVTRKDFRHKRLVQMDNMAELITSNKPKKTEDYEIDSDLLTIRMKIHVDRISLQLLQNTTLLRRDYKKTYALLSYPKSTYLVTAIFCTMHYAFGLHRCPKREKSKKINSEKFIKVKTQREDVTEERHLAFLNMWLCKFVFCVGSSMVVKEYNRQAIALASCRKHILVNKLALNYIWSRFLIPRELQYGLAVGNSSVGKSGVEYYCPNQFAAVWIDTYSSATCSSITQCFTGRKKLVKFHPNPKCTPSFESWWSTYIRRTRNESDGQILERIISEEAIKIRRNKGFVYEIVSSMYNTFKLLIVLVDSILRQEKDGRPSKNAKRELVLPDVEHAGVPGLSHLTVNHHENSIADENVEPLSSDVKSPAIKAALPIYVESPDLSVEKAHDLEELRRNLPFLQANFQEAKKQMDEYYKESARKVTLVNDLIKKQELHTELKDLVGMDASISNLKEIEALEMNLTTKLSHLEAKLEELRDEFPSLKKDVADSLATQAEKSWADYQNRICVS</sequence>
<keyword evidence="3" id="KW-1185">Reference proteome</keyword>